<dbReference type="RefSeq" id="WP_068490416.1">
    <property type="nucleotide sequence ID" value="NZ_LWQT01000041.1"/>
</dbReference>
<evidence type="ECO:0000313" key="2">
    <source>
        <dbReference type="EMBL" id="OAN52971.1"/>
    </source>
</evidence>
<dbReference type="Proteomes" id="UP000078428">
    <property type="component" value="Unassembled WGS sequence"/>
</dbReference>
<name>A0A178MT20_9PROT</name>
<accession>A0A178MT20</accession>
<evidence type="ECO:0000256" key="1">
    <source>
        <dbReference type="SAM" id="SignalP"/>
    </source>
</evidence>
<dbReference type="PANTHER" id="PTHR36573:SF1">
    <property type="entry name" value="INTERMEMBRANE PHOSPHOLIPID TRANSPORT SYSTEM BINDING PROTEIN MLAC"/>
    <property type="match status" value="1"/>
</dbReference>
<dbReference type="Pfam" id="PF05494">
    <property type="entry name" value="MlaC"/>
    <property type="match status" value="1"/>
</dbReference>
<dbReference type="PANTHER" id="PTHR36573">
    <property type="entry name" value="INTERMEMBRANE PHOSPHOLIPID TRANSPORT SYSTEM BINDING PROTEIN MLAC"/>
    <property type="match status" value="1"/>
</dbReference>
<sequence>MMLRRTFLAALTGLMLCLGHSPSSASAAEQDPKVFVTDLAAKAMETMTAKGLSDHDRAMRFRSLFTTEVDVHEIAKFVLGRYWRAASPEQQQEFLKRFEDIVVLTWSTRFKDYGGDLRHTVGAVAQEGERDIVVASKVERQNQPPIALQWRLRQGETGLRVVDLFVEGSSMSITYRSEYASVIQSNGGKVDGLLAAMRTKIAQLKAEPANKGN</sequence>
<reference evidence="2 3" key="1">
    <citation type="submission" date="2016-04" db="EMBL/GenBank/DDBJ databases">
        <title>Draft genome sequence of freshwater magnetotactic bacteria Magnetospirillum marisnigri SP-1 and Magnetospirillum moscoviense BB-1.</title>
        <authorList>
            <person name="Koziaeva V."/>
            <person name="Dziuba M.V."/>
            <person name="Ivanov T.M."/>
            <person name="Kuznetsov B."/>
            <person name="Grouzdev D.S."/>
        </authorList>
    </citation>
    <scope>NUCLEOTIDE SEQUENCE [LARGE SCALE GENOMIC DNA]</scope>
    <source>
        <strain evidence="2 3">SP-1</strain>
    </source>
</reference>
<dbReference type="AlphaFoldDB" id="A0A178MT20"/>
<dbReference type="Gene3D" id="3.10.450.710">
    <property type="entry name" value="Tgt2/MlaC"/>
    <property type="match status" value="1"/>
</dbReference>
<gene>
    <name evidence="2" type="ORF">A6A04_14730</name>
</gene>
<feature type="signal peptide" evidence="1">
    <location>
        <begin position="1"/>
        <end position="27"/>
    </location>
</feature>
<dbReference type="EMBL" id="LWQT01000041">
    <property type="protein sequence ID" value="OAN52971.1"/>
    <property type="molecule type" value="Genomic_DNA"/>
</dbReference>
<dbReference type="InterPro" id="IPR042245">
    <property type="entry name" value="Tgt2/MlaC_sf"/>
</dbReference>
<dbReference type="InterPro" id="IPR008869">
    <property type="entry name" value="MlaC/ttg2D"/>
</dbReference>
<dbReference type="OrthoDB" id="8099120at2"/>
<keyword evidence="3" id="KW-1185">Reference proteome</keyword>
<evidence type="ECO:0000313" key="3">
    <source>
        <dbReference type="Proteomes" id="UP000078428"/>
    </source>
</evidence>
<dbReference type="STRING" id="1285242.A6A04_14730"/>
<protein>
    <submittedName>
        <fullName evidence="2">ABC transporter</fullName>
    </submittedName>
</protein>
<proteinExistence type="predicted"/>
<comment type="caution">
    <text evidence="2">The sequence shown here is derived from an EMBL/GenBank/DDBJ whole genome shotgun (WGS) entry which is preliminary data.</text>
</comment>
<organism evidence="2 3">
    <name type="scientific">Paramagnetospirillum marisnigri</name>
    <dbReference type="NCBI Taxonomy" id="1285242"/>
    <lineage>
        <taxon>Bacteria</taxon>
        <taxon>Pseudomonadati</taxon>
        <taxon>Pseudomonadota</taxon>
        <taxon>Alphaproteobacteria</taxon>
        <taxon>Rhodospirillales</taxon>
        <taxon>Magnetospirillaceae</taxon>
        <taxon>Paramagnetospirillum</taxon>
    </lineage>
</organism>
<feature type="chain" id="PRO_5008092245" evidence="1">
    <location>
        <begin position="28"/>
        <end position="213"/>
    </location>
</feature>
<keyword evidence="1" id="KW-0732">Signal</keyword>